<name>A0A2T0TFU8_9PSEU</name>
<dbReference type="PANTHER" id="PTHR35807">
    <property type="entry name" value="TRANSCRIPTIONAL REGULATOR REDD-RELATED"/>
    <property type="match status" value="1"/>
</dbReference>
<evidence type="ECO:0000259" key="7">
    <source>
        <dbReference type="PROSITE" id="PS51755"/>
    </source>
</evidence>
<proteinExistence type="inferred from homology"/>
<gene>
    <name evidence="8" type="ORF">CLV43_10299</name>
</gene>
<dbReference type="SMART" id="SM01043">
    <property type="entry name" value="BTAD"/>
    <property type="match status" value="1"/>
</dbReference>
<dbReference type="GO" id="GO:0000160">
    <property type="term" value="P:phosphorelay signal transduction system"/>
    <property type="evidence" value="ECO:0007669"/>
    <property type="project" value="InterPro"/>
</dbReference>
<dbReference type="Pfam" id="PF03704">
    <property type="entry name" value="BTAD"/>
    <property type="match status" value="1"/>
</dbReference>
<dbReference type="GO" id="GO:0043531">
    <property type="term" value="F:ADP binding"/>
    <property type="evidence" value="ECO:0007669"/>
    <property type="project" value="InterPro"/>
</dbReference>
<evidence type="ECO:0000256" key="2">
    <source>
        <dbReference type="ARBA" id="ARBA00023015"/>
    </source>
</evidence>
<dbReference type="InterPro" id="IPR019734">
    <property type="entry name" value="TPR_rpt"/>
</dbReference>
<comment type="similarity">
    <text evidence="1">Belongs to the AfsR/DnrI/RedD regulatory family.</text>
</comment>
<reference evidence="8 9" key="1">
    <citation type="submission" date="2018-03" db="EMBL/GenBank/DDBJ databases">
        <title>Genomic Encyclopedia of Archaeal and Bacterial Type Strains, Phase II (KMG-II): from individual species to whole genera.</title>
        <authorList>
            <person name="Goeker M."/>
        </authorList>
    </citation>
    <scope>NUCLEOTIDE SEQUENCE [LARGE SCALE GENOMIC DNA]</scope>
    <source>
        <strain evidence="8 9">DSM 44720</strain>
    </source>
</reference>
<dbReference type="Gene3D" id="1.25.40.10">
    <property type="entry name" value="Tetratricopeptide repeat domain"/>
    <property type="match status" value="2"/>
</dbReference>
<feature type="repeat" description="TPR" evidence="5">
    <location>
        <begin position="866"/>
        <end position="899"/>
    </location>
</feature>
<dbReference type="PROSITE" id="PS50005">
    <property type="entry name" value="TPR"/>
    <property type="match status" value="1"/>
</dbReference>
<keyword evidence="3 6" id="KW-0238">DNA-binding</keyword>
<dbReference type="InterPro" id="IPR001867">
    <property type="entry name" value="OmpR/PhoB-type_DNA-bd"/>
</dbReference>
<dbReference type="RefSeq" id="WP_106186152.1">
    <property type="nucleotide sequence ID" value="NZ_PVTF01000002.1"/>
</dbReference>
<feature type="DNA-binding region" description="OmpR/PhoB-type" evidence="6">
    <location>
        <begin position="1"/>
        <end position="91"/>
    </location>
</feature>
<dbReference type="SUPFAM" id="SSF46894">
    <property type="entry name" value="C-terminal effector domain of the bipartite response regulators"/>
    <property type="match status" value="1"/>
</dbReference>
<evidence type="ECO:0000313" key="9">
    <source>
        <dbReference type="Proteomes" id="UP000239494"/>
    </source>
</evidence>
<dbReference type="Gene3D" id="3.40.50.300">
    <property type="entry name" value="P-loop containing nucleotide triphosphate hydrolases"/>
    <property type="match status" value="1"/>
</dbReference>
<dbReference type="InterPro" id="IPR051677">
    <property type="entry name" value="AfsR-DnrI-RedD_regulator"/>
</dbReference>
<dbReference type="PRINTS" id="PR00364">
    <property type="entry name" value="DISEASERSIST"/>
</dbReference>
<keyword evidence="4" id="KW-0804">Transcription</keyword>
<dbReference type="InterPro" id="IPR011990">
    <property type="entry name" value="TPR-like_helical_dom_sf"/>
</dbReference>
<dbReference type="Pfam" id="PF00486">
    <property type="entry name" value="Trans_reg_C"/>
    <property type="match status" value="1"/>
</dbReference>
<accession>A0A2T0TFU8</accession>
<evidence type="ECO:0000256" key="3">
    <source>
        <dbReference type="ARBA" id="ARBA00023125"/>
    </source>
</evidence>
<organism evidence="8 9">
    <name type="scientific">Umezawaea tangerina</name>
    <dbReference type="NCBI Taxonomy" id="84725"/>
    <lineage>
        <taxon>Bacteria</taxon>
        <taxon>Bacillati</taxon>
        <taxon>Actinomycetota</taxon>
        <taxon>Actinomycetes</taxon>
        <taxon>Pseudonocardiales</taxon>
        <taxon>Pseudonocardiaceae</taxon>
        <taxon>Umezawaea</taxon>
    </lineage>
</organism>
<dbReference type="GO" id="GO:0006355">
    <property type="term" value="P:regulation of DNA-templated transcription"/>
    <property type="evidence" value="ECO:0007669"/>
    <property type="project" value="InterPro"/>
</dbReference>
<dbReference type="SMART" id="SM00028">
    <property type="entry name" value="TPR"/>
    <property type="match status" value="4"/>
</dbReference>
<feature type="domain" description="OmpR/PhoB-type" evidence="7">
    <location>
        <begin position="1"/>
        <end position="91"/>
    </location>
</feature>
<dbReference type="SUPFAM" id="SSF48452">
    <property type="entry name" value="TPR-like"/>
    <property type="match status" value="3"/>
</dbReference>
<dbReference type="AlphaFoldDB" id="A0A2T0TFU8"/>
<dbReference type="GO" id="GO:0003677">
    <property type="term" value="F:DNA binding"/>
    <property type="evidence" value="ECO:0007669"/>
    <property type="project" value="UniProtKB-UniRule"/>
</dbReference>
<evidence type="ECO:0000256" key="1">
    <source>
        <dbReference type="ARBA" id="ARBA00005820"/>
    </source>
</evidence>
<dbReference type="InterPro" id="IPR027417">
    <property type="entry name" value="P-loop_NTPase"/>
</dbReference>
<dbReference type="Proteomes" id="UP000239494">
    <property type="component" value="Unassembled WGS sequence"/>
</dbReference>
<dbReference type="OrthoDB" id="3275754at2"/>
<dbReference type="InterPro" id="IPR005158">
    <property type="entry name" value="BTAD"/>
</dbReference>
<evidence type="ECO:0000256" key="6">
    <source>
        <dbReference type="PROSITE-ProRule" id="PRU01091"/>
    </source>
</evidence>
<dbReference type="Gene3D" id="1.10.10.10">
    <property type="entry name" value="Winged helix-like DNA-binding domain superfamily/Winged helix DNA-binding domain"/>
    <property type="match status" value="1"/>
</dbReference>
<dbReference type="InterPro" id="IPR016032">
    <property type="entry name" value="Sig_transdc_resp-reg_C-effctor"/>
</dbReference>
<dbReference type="PANTHER" id="PTHR35807:SF1">
    <property type="entry name" value="TRANSCRIPTIONAL REGULATOR REDD"/>
    <property type="match status" value="1"/>
</dbReference>
<sequence length="924" mass="100190">MELRLLGDVGVWRDGRAVDAGPARQRCVLAALLVDAGRVVSTDVLVDRVWGGRPPQRSRETLGSYASRLRRVLADSGATVRRQAGGYVLRVPPDAVDLHRFRDLCARARAADDQRAAGLLTEALALWRGEALTGVGGEWAEIERDRLRHERWGAEHDLTDVLLRLGHGEDLVADLSARVAHRPLDERVAGQYLLALHRAGRTADALAHYREVRRRLVDELGTDPGAALQDLHHRILAADPELGTATTTSAPSVVPRQLPAAPGPFVGRRAELDRLDTALRDAGSPAGSVAVSAIAGVGGVGKTWLALHWAHRNVDRFPDGQLFVDLHGFGPDGEPMDPAVAVRGFLDALGVKPDRVPADPHARVALFRSLVAGRRMLVVLDNAVDSAHVAPLLPGTPTCVAVVTSRARQTGLVTGHGAQHVPLDVLTDTEARALLVGRLGACRVEAEPAAVAELVGLCRGFPLVLAVIAGRAQTRSGAPLAALADELRELGVEALDDRDPAASLPAVLSWSLRDLSAEQRAVFGLLGAAPGPDIGLPAAVALTGLSPARTRRALRALEEASLLDRTDDDRSAMHDLVRGCAAGTAPDDRQHEAVRRVVDFYLHTAHAADHLLEPHRQPVRLEEAPGVVPHPLTDVPAALAWLEREHPNLLAAQHTAVANGWHATAWNLAWSLNTFHLLRGHLHSALTAWRAALAAAEHLPDATTRTRARRFLGYVCSLLGRHDDATAHLDRALALAREHRDLAEQAHTHRQHALVGELRDDLRGALEHAGHALDLYRALDLPVWEASALNMVGWFTAHLGDHDTARAHCLAALDLHRRHDDPGGEAHTQDSLGWIDHRTGRHREAIGHYRRALALFHHQGNTYEAADTLDRLGHLHTALDQDDRAREAWQEALGLYRDQGRDRQVDRVLRQLGSRGLRGADRSA</sequence>
<evidence type="ECO:0000313" key="8">
    <source>
        <dbReference type="EMBL" id="PRY44534.1"/>
    </source>
</evidence>
<dbReference type="InterPro" id="IPR036388">
    <property type="entry name" value="WH-like_DNA-bd_sf"/>
</dbReference>
<dbReference type="SUPFAM" id="SSF52540">
    <property type="entry name" value="P-loop containing nucleoside triphosphate hydrolases"/>
    <property type="match status" value="1"/>
</dbReference>
<dbReference type="CDD" id="cd15831">
    <property type="entry name" value="BTAD"/>
    <property type="match status" value="1"/>
</dbReference>
<protein>
    <submittedName>
        <fullName evidence="8">DNA-binding SARP family transcriptional activator</fullName>
    </submittedName>
</protein>
<dbReference type="Pfam" id="PF13424">
    <property type="entry name" value="TPR_12"/>
    <property type="match status" value="1"/>
</dbReference>
<dbReference type="EMBL" id="PVTF01000002">
    <property type="protein sequence ID" value="PRY44534.1"/>
    <property type="molecule type" value="Genomic_DNA"/>
</dbReference>
<keyword evidence="5" id="KW-0802">TPR repeat</keyword>
<evidence type="ECO:0000256" key="4">
    <source>
        <dbReference type="ARBA" id="ARBA00023163"/>
    </source>
</evidence>
<keyword evidence="9" id="KW-1185">Reference proteome</keyword>
<dbReference type="PROSITE" id="PS51755">
    <property type="entry name" value="OMPR_PHOB"/>
    <property type="match status" value="1"/>
</dbReference>
<dbReference type="SMART" id="SM00862">
    <property type="entry name" value="Trans_reg_C"/>
    <property type="match status" value="1"/>
</dbReference>
<comment type="caution">
    <text evidence="8">The sequence shown here is derived from an EMBL/GenBank/DDBJ whole genome shotgun (WGS) entry which is preliminary data.</text>
</comment>
<evidence type="ECO:0000256" key="5">
    <source>
        <dbReference type="PROSITE-ProRule" id="PRU00339"/>
    </source>
</evidence>
<keyword evidence="2" id="KW-0805">Transcription regulation</keyword>